<dbReference type="InterPro" id="IPR001296">
    <property type="entry name" value="Glyco_trans_1"/>
</dbReference>
<accession>A0A4R4E639</accession>
<sequence length="404" mass="45676">MSDKTVLYLSYDGLSDHIGQSQVLPYIVSCAERGVKFHLLTFEKSANAAKVQKIQQLLDQHGIVWHRLEFTTGRSIRYKVRDFRRFVSKAFAITRQHRFAVIHSRSYIASCVGYLVSRRFRVKQIFDKRDFWIDAVVETGRLQTSGLPHGPVYRGLRWFERNLFEKSAHIVSLTHRAKDIVLQKYPSRKAEDITVIPCCVDLGLFDPATIPPAETEALRAKLGLSGATVFGYVGSIGVAYMVPELLECFKAIKGKVPNAKLFFMVNNDREEVLKVAESAGIAREDVVVTSVARAEMPLHISTLDYGLFFIMPSFAKKATSPTKQYEMLAMGKTLITNEGVGDAEKVFAELQCGYLLPQTNAAEYERAAEWVAQQTPQPRRYDLSNYSLAFGAENYFQVYQKLLS</sequence>
<dbReference type="EMBL" id="SKFH01000008">
    <property type="protein sequence ID" value="TCZ73135.1"/>
    <property type="molecule type" value="Genomic_DNA"/>
</dbReference>
<comment type="caution">
    <text evidence="3">The sequence shown here is derived from an EMBL/GenBank/DDBJ whole genome shotgun (WGS) entry which is preliminary data.</text>
</comment>
<evidence type="ECO:0000313" key="3">
    <source>
        <dbReference type="EMBL" id="TCZ73135.1"/>
    </source>
</evidence>
<dbReference type="Gene3D" id="3.40.50.2000">
    <property type="entry name" value="Glycogen Phosphorylase B"/>
    <property type="match status" value="2"/>
</dbReference>
<proteinExistence type="predicted"/>
<dbReference type="OrthoDB" id="1220440at2"/>
<dbReference type="Proteomes" id="UP000295164">
    <property type="component" value="Unassembled WGS sequence"/>
</dbReference>
<dbReference type="GO" id="GO:0016757">
    <property type="term" value="F:glycosyltransferase activity"/>
    <property type="evidence" value="ECO:0007669"/>
    <property type="project" value="InterPro"/>
</dbReference>
<feature type="domain" description="Glycosyltransferase subfamily 4-like N-terminal" evidence="2">
    <location>
        <begin position="31"/>
        <end position="202"/>
    </location>
</feature>
<evidence type="ECO:0000313" key="4">
    <source>
        <dbReference type="Proteomes" id="UP000295164"/>
    </source>
</evidence>
<protein>
    <submittedName>
        <fullName evidence="3">Uncharacterized protein</fullName>
    </submittedName>
</protein>
<organism evidence="3 4">
    <name type="scientific">Flaviaesturariibacter aridisoli</name>
    <dbReference type="NCBI Taxonomy" id="2545761"/>
    <lineage>
        <taxon>Bacteria</taxon>
        <taxon>Pseudomonadati</taxon>
        <taxon>Bacteroidota</taxon>
        <taxon>Chitinophagia</taxon>
        <taxon>Chitinophagales</taxon>
        <taxon>Chitinophagaceae</taxon>
        <taxon>Flaviaestuariibacter</taxon>
    </lineage>
</organism>
<dbReference type="PANTHER" id="PTHR12526">
    <property type="entry name" value="GLYCOSYLTRANSFERASE"/>
    <property type="match status" value="1"/>
</dbReference>
<dbReference type="SUPFAM" id="SSF53756">
    <property type="entry name" value="UDP-Glycosyltransferase/glycogen phosphorylase"/>
    <property type="match status" value="1"/>
</dbReference>
<evidence type="ECO:0000259" key="1">
    <source>
        <dbReference type="Pfam" id="PF00534"/>
    </source>
</evidence>
<feature type="domain" description="Glycosyl transferase family 1" evidence="1">
    <location>
        <begin position="216"/>
        <end position="381"/>
    </location>
</feature>
<dbReference type="InterPro" id="IPR028098">
    <property type="entry name" value="Glyco_trans_4-like_N"/>
</dbReference>
<keyword evidence="4" id="KW-1185">Reference proteome</keyword>
<dbReference type="AlphaFoldDB" id="A0A4R4E639"/>
<dbReference type="RefSeq" id="WP_131851480.1">
    <property type="nucleotide sequence ID" value="NZ_SKFH01000008.1"/>
</dbReference>
<gene>
    <name evidence="3" type="ORF">E0486_07215</name>
</gene>
<name>A0A4R4E639_9BACT</name>
<reference evidence="3 4" key="1">
    <citation type="submission" date="2019-03" db="EMBL/GenBank/DDBJ databases">
        <authorList>
            <person name="Kim M.K.M."/>
        </authorList>
    </citation>
    <scope>NUCLEOTIDE SEQUENCE [LARGE SCALE GENOMIC DNA]</scope>
    <source>
        <strain evidence="3 4">17J68-15</strain>
    </source>
</reference>
<dbReference type="Pfam" id="PF00534">
    <property type="entry name" value="Glycos_transf_1"/>
    <property type="match status" value="1"/>
</dbReference>
<dbReference type="Pfam" id="PF13439">
    <property type="entry name" value="Glyco_transf_4"/>
    <property type="match status" value="1"/>
</dbReference>
<evidence type="ECO:0000259" key="2">
    <source>
        <dbReference type="Pfam" id="PF13439"/>
    </source>
</evidence>